<comment type="caution">
    <text evidence="2">The sequence shown here is derived from an EMBL/GenBank/DDBJ whole genome shotgun (WGS) entry which is preliminary data.</text>
</comment>
<accession>A0A942UUA0</accession>
<proteinExistence type="predicted"/>
<dbReference type="AlphaFoldDB" id="A0A942UUA0"/>
<dbReference type="EMBL" id="WSFT01000044">
    <property type="protein sequence ID" value="MBS4539253.1"/>
    <property type="molecule type" value="Genomic_DNA"/>
</dbReference>
<protein>
    <submittedName>
        <fullName evidence="2">DUF4397 domain-containing protein</fullName>
    </submittedName>
</protein>
<evidence type="ECO:0000313" key="3">
    <source>
        <dbReference type="Proteomes" id="UP000724672"/>
    </source>
</evidence>
<evidence type="ECO:0000313" key="2">
    <source>
        <dbReference type="EMBL" id="MBS4539253.1"/>
    </source>
</evidence>
<name>A0A942UUA0_9FIRM</name>
<sequence>MYYEINNYPYGYNTSYARVLHASPDAPGVDVYLNNALIARNLTYQNFTEYLPLMEGRYNVKVFATGTTSNPVIDTVVNIMPDSDYTIAATGFLKDIQPLVINDTSARISPNMSQVKFVHLVPDAPRVDVTLPDGKKLFKNIAFREVSKKLLVDPGKYTIQVRVAGTDNIVLTVPNVMLKPGKYYTIYAVGTVGGNKPLQALIALDKASY</sequence>
<feature type="domain" description="DUF4397" evidence="1">
    <location>
        <begin position="15"/>
        <end position="130"/>
    </location>
</feature>
<dbReference type="Pfam" id="PF14344">
    <property type="entry name" value="DUF4397"/>
    <property type="match status" value="1"/>
</dbReference>
<dbReference type="RefSeq" id="WP_203367174.1">
    <property type="nucleotide sequence ID" value="NZ_WSFT01000044.1"/>
</dbReference>
<gene>
    <name evidence="2" type="ORF">GOQ27_12325</name>
</gene>
<organism evidence="2 3">
    <name type="scientific">Anaeromonas frigoriresistens</name>
    <dbReference type="NCBI Taxonomy" id="2683708"/>
    <lineage>
        <taxon>Bacteria</taxon>
        <taxon>Bacillati</taxon>
        <taxon>Bacillota</taxon>
        <taxon>Tissierellia</taxon>
        <taxon>Tissierellales</taxon>
        <taxon>Thermohalobacteraceae</taxon>
        <taxon>Anaeromonas</taxon>
    </lineage>
</organism>
<dbReference type="Proteomes" id="UP000724672">
    <property type="component" value="Unassembled WGS sequence"/>
</dbReference>
<reference evidence="2" key="1">
    <citation type="submission" date="2019-12" db="EMBL/GenBank/DDBJ databases">
        <title>Clostridiaceae gen. nov. sp. nov., isolated from sediment in Xinjiang, China.</title>
        <authorList>
            <person name="Zhang R."/>
        </authorList>
    </citation>
    <scope>NUCLEOTIDE SEQUENCE</scope>
    <source>
        <strain evidence="2">D2Q-11</strain>
    </source>
</reference>
<keyword evidence="3" id="KW-1185">Reference proteome</keyword>
<evidence type="ECO:0000259" key="1">
    <source>
        <dbReference type="Pfam" id="PF14344"/>
    </source>
</evidence>
<dbReference type="InterPro" id="IPR025510">
    <property type="entry name" value="DUF4397"/>
</dbReference>